<dbReference type="Pfam" id="PF00535">
    <property type="entry name" value="Glycos_transf_2"/>
    <property type="match status" value="1"/>
</dbReference>
<dbReference type="InterPro" id="IPR001173">
    <property type="entry name" value="Glyco_trans_2-like"/>
</dbReference>
<dbReference type="PANTHER" id="PTHR43179:SF7">
    <property type="entry name" value="RHAMNOSYLTRANSFERASE WBBL"/>
    <property type="match status" value="1"/>
</dbReference>
<dbReference type="Gene3D" id="3.90.550.10">
    <property type="entry name" value="Spore Coat Polysaccharide Biosynthesis Protein SpsA, Chain A"/>
    <property type="match status" value="1"/>
</dbReference>
<comment type="caution">
    <text evidence="2">The sequence shown here is derived from an EMBL/GenBank/DDBJ whole genome shotgun (WGS) entry which is preliminary data.</text>
</comment>
<dbReference type="SUPFAM" id="SSF53448">
    <property type="entry name" value="Nucleotide-diphospho-sugar transferases"/>
    <property type="match status" value="1"/>
</dbReference>
<proteinExistence type="predicted"/>
<keyword evidence="3" id="KW-1185">Reference proteome</keyword>
<dbReference type="Proteomes" id="UP000632766">
    <property type="component" value="Unassembled WGS sequence"/>
</dbReference>
<dbReference type="AlphaFoldDB" id="A0A8J7HXZ1"/>
<evidence type="ECO:0000313" key="2">
    <source>
        <dbReference type="EMBL" id="MBH8565427.1"/>
    </source>
</evidence>
<accession>A0A8J7HXZ1</accession>
<feature type="domain" description="Glycosyltransferase 2-like" evidence="1">
    <location>
        <begin position="21"/>
        <end position="118"/>
    </location>
</feature>
<dbReference type="InterPro" id="IPR029044">
    <property type="entry name" value="Nucleotide-diphossugar_trans"/>
</dbReference>
<name>A0A8J7HXZ1_9NOST</name>
<organism evidence="2 3">
    <name type="scientific">Amazonocrinis nigriterrae CENA67</name>
    <dbReference type="NCBI Taxonomy" id="2794033"/>
    <lineage>
        <taxon>Bacteria</taxon>
        <taxon>Bacillati</taxon>
        <taxon>Cyanobacteriota</taxon>
        <taxon>Cyanophyceae</taxon>
        <taxon>Nostocales</taxon>
        <taxon>Nostocaceae</taxon>
        <taxon>Amazonocrinis</taxon>
        <taxon>Amazonocrinis nigriterrae</taxon>
    </lineage>
</organism>
<dbReference type="EMBL" id="JAECZC010000062">
    <property type="protein sequence ID" value="MBH8565427.1"/>
    <property type="molecule type" value="Genomic_DNA"/>
</dbReference>
<gene>
    <name evidence="2" type="ORF">I8748_25175</name>
</gene>
<reference evidence="2 3" key="1">
    <citation type="journal article" date="2021" name="Int. J. Syst. Evol. Microbiol.">
        <title>Amazonocrinis nigriterrae gen. nov., sp. nov., Atlanticothrix silvestris gen. nov., sp. nov. and Dendronalium phyllosphericum gen. nov., sp. nov., nostocacean cyanobacteria from Brazilian environments.</title>
        <authorList>
            <person name="Alvarenga D.O."/>
            <person name="Andreote A.P.D."/>
            <person name="Branco L.H.Z."/>
            <person name="Delbaje E."/>
            <person name="Cruz R.B."/>
            <person name="Varani A.M."/>
            <person name="Fiore M.F."/>
        </authorList>
    </citation>
    <scope>NUCLEOTIDE SEQUENCE [LARGE SCALE GENOMIC DNA]</scope>
    <source>
        <strain evidence="2 3">CENA67</strain>
    </source>
</reference>
<protein>
    <submittedName>
        <fullName evidence="2">Glycosyltransferase family 2 protein</fullName>
    </submittedName>
</protein>
<dbReference type="PANTHER" id="PTHR43179">
    <property type="entry name" value="RHAMNOSYLTRANSFERASE WBBL"/>
    <property type="match status" value="1"/>
</dbReference>
<dbReference type="RefSeq" id="WP_198127224.1">
    <property type="nucleotide sequence ID" value="NZ_JAECZC010000062.1"/>
</dbReference>
<evidence type="ECO:0000259" key="1">
    <source>
        <dbReference type="Pfam" id="PF00535"/>
    </source>
</evidence>
<sequence length="356" mass="41503">MKQPKITIVVSPREQFSLSSQSLESIYQYTDLPFSLIYVDGASPPQVQKYLETKAQEKGFKIIRTEQYLSPNQARNLAIPHVQTEYLVFIDNDVIVSPNWLDHLLECAQQTRATIVCPLTCIGKPIHEIIHLAGGEARILSEETKTGIKRKVHEKHYFVNRPVADVHEQLHRQQCEFAEFHCMLVRTSIFDQIGLLDEGLLNTREHIDFCMSVTNAGGTVYCEPKSVVTYVPELPFNWADISFFLLRWSDEWELASLEHFSQKWNLTKQDKYFKKRYKRLGHRRHHAFLKPLLRRLPFGDSPWLEQQAIAMERRFNRLLTSRYAKAHAQGKISPQIKDFTRLPLVSERELAQQSKK</sequence>
<evidence type="ECO:0000313" key="3">
    <source>
        <dbReference type="Proteomes" id="UP000632766"/>
    </source>
</evidence>